<comment type="pathway">
    <text evidence="1">Lipid metabolism; butanoate metabolism.</text>
</comment>
<evidence type="ECO:0000313" key="4">
    <source>
        <dbReference type="Proteomes" id="UP000241848"/>
    </source>
</evidence>
<name>A0A2T2WLR0_9FIRM</name>
<dbReference type="EMBL" id="PXYV01000008">
    <property type="protein sequence ID" value="PSR23156.1"/>
    <property type="molecule type" value="Genomic_DNA"/>
</dbReference>
<evidence type="ECO:0000259" key="2">
    <source>
        <dbReference type="Pfam" id="PF00725"/>
    </source>
</evidence>
<evidence type="ECO:0000313" key="3">
    <source>
        <dbReference type="EMBL" id="PSR23156.1"/>
    </source>
</evidence>
<dbReference type="AlphaFoldDB" id="A0A2T2WLR0"/>
<dbReference type="InterPro" id="IPR008927">
    <property type="entry name" value="6-PGluconate_DH-like_C_sf"/>
</dbReference>
<dbReference type="GO" id="GO:0016616">
    <property type="term" value="F:oxidoreductase activity, acting on the CH-OH group of donors, NAD or NADP as acceptor"/>
    <property type="evidence" value="ECO:0007669"/>
    <property type="project" value="InterPro"/>
</dbReference>
<reference evidence="3 4" key="1">
    <citation type="journal article" date="2014" name="BMC Genomics">
        <title>Comparison of environmental and isolate Sulfobacillus genomes reveals diverse carbon, sulfur, nitrogen, and hydrogen metabolisms.</title>
        <authorList>
            <person name="Justice N.B."/>
            <person name="Norman A."/>
            <person name="Brown C.T."/>
            <person name="Singh A."/>
            <person name="Thomas B.C."/>
            <person name="Banfield J.F."/>
        </authorList>
    </citation>
    <scope>NUCLEOTIDE SEQUENCE [LARGE SCALE GENOMIC DNA]</scope>
    <source>
        <strain evidence="3">AMDSBA3</strain>
    </source>
</reference>
<dbReference type="Pfam" id="PF00725">
    <property type="entry name" value="3HCDH"/>
    <property type="match status" value="1"/>
</dbReference>
<gene>
    <name evidence="3" type="ORF">C7B45_04260</name>
</gene>
<dbReference type="InterPro" id="IPR013328">
    <property type="entry name" value="6PGD_dom2"/>
</dbReference>
<proteinExistence type="predicted"/>
<accession>A0A2T2WLR0</accession>
<dbReference type="Proteomes" id="UP000241848">
    <property type="component" value="Unassembled WGS sequence"/>
</dbReference>
<dbReference type="SUPFAM" id="SSF48179">
    <property type="entry name" value="6-phosphogluconate dehydrogenase C-terminal domain-like"/>
    <property type="match status" value="1"/>
</dbReference>
<evidence type="ECO:0000256" key="1">
    <source>
        <dbReference type="ARBA" id="ARBA00005086"/>
    </source>
</evidence>
<dbReference type="InterPro" id="IPR006108">
    <property type="entry name" value="3HC_DH_C"/>
</dbReference>
<dbReference type="GO" id="GO:0006631">
    <property type="term" value="P:fatty acid metabolic process"/>
    <property type="evidence" value="ECO:0007669"/>
    <property type="project" value="InterPro"/>
</dbReference>
<protein>
    <submittedName>
        <fullName evidence="3">3-hydroxyacyl-CoA dehydrogenase</fullName>
    </submittedName>
</protein>
<feature type="domain" description="3-hydroxyacyl-CoA dehydrogenase C-terminal" evidence="2">
    <location>
        <begin position="136"/>
        <end position="212"/>
    </location>
</feature>
<organism evidence="3 4">
    <name type="scientific">Sulfobacillus acidophilus</name>
    <dbReference type="NCBI Taxonomy" id="53633"/>
    <lineage>
        <taxon>Bacteria</taxon>
        <taxon>Bacillati</taxon>
        <taxon>Bacillota</taxon>
        <taxon>Clostridia</taxon>
        <taxon>Eubacteriales</taxon>
        <taxon>Clostridiales Family XVII. Incertae Sedis</taxon>
        <taxon>Sulfobacillus</taxon>
    </lineage>
</organism>
<dbReference type="Gene3D" id="1.10.1040.10">
    <property type="entry name" value="N-(1-d-carboxylethyl)-l-norvaline Dehydrogenase, domain 2"/>
    <property type="match status" value="1"/>
</dbReference>
<sequence length="223" mass="24639">MTEVVRIFGCTPHQADQWARGAKVSVQFCGDSQCQEAQGASWVIDAGLGPLQAKRARLRQLRAVGVKSVLSASTTATIAAQRQWLGDAMHVIGCDPLLMLAQGTRQTVVNASDEDRAWLGRVWPDRTFIAVQDTVGLVFSREVLPIINEAVNFLHQGLPPEEIDQAVRLGLNYPRGPFQWAELFGWPAVYWGLAAMHDMFGPRFRPHPWIRAQVGSSLAPVED</sequence>
<comment type="caution">
    <text evidence="3">The sequence shown here is derived from an EMBL/GenBank/DDBJ whole genome shotgun (WGS) entry which is preliminary data.</text>
</comment>